<evidence type="ECO:0000313" key="3">
    <source>
        <dbReference type="Proteomes" id="UP001175226"/>
    </source>
</evidence>
<feature type="region of interest" description="Disordered" evidence="1">
    <location>
        <begin position="9"/>
        <end position="35"/>
    </location>
</feature>
<gene>
    <name evidence="2" type="ORF">EV421DRAFT_1713665</name>
</gene>
<dbReference type="Proteomes" id="UP001175226">
    <property type="component" value="Unassembled WGS sequence"/>
</dbReference>
<dbReference type="EMBL" id="JAUEPT010000039">
    <property type="protein sequence ID" value="KAK0439215.1"/>
    <property type="molecule type" value="Genomic_DNA"/>
</dbReference>
<name>A0AA39JC09_9AGAR</name>
<protein>
    <recommendedName>
        <fullName evidence="4">Protein kinase domain-containing protein</fullName>
    </recommendedName>
</protein>
<feature type="compositionally biased region" description="Basic and acidic residues" evidence="1">
    <location>
        <begin position="9"/>
        <end position="18"/>
    </location>
</feature>
<organism evidence="2 3">
    <name type="scientific">Armillaria borealis</name>
    <dbReference type="NCBI Taxonomy" id="47425"/>
    <lineage>
        <taxon>Eukaryota</taxon>
        <taxon>Fungi</taxon>
        <taxon>Dikarya</taxon>
        <taxon>Basidiomycota</taxon>
        <taxon>Agaricomycotina</taxon>
        <taxon>Agaricomycetes</taxon>
        <taxon>Agaricomycetidae</taxon>
        <taxon>Agaricales</taxon>
        <taxon>Marasmiineae</taxon>
        <taxon>Physalacriaceae</taxon>
        <taxon>Armillaria</taxon>
    </lineage>
</organism>
<keyword evidence="3" id="KW-1185">Reference proteome</keyword>
<sequence length="644" mass="73062">MIGDRKRFISHEWPRDPHGQVLPEPPPKGVRTANNIPWGHTMDDFYWIRRLPDSDVKPIWTRSMLDEFGENFGDEPTVTRVEPCRLRPWPLLKVPNDDSLFGLVDEIKVYHVDRNLTTKSETDAKDDDKGSPKSEEFVPVIQADDIASDAMSVENINVERKASDIQSLPTGSKGVLSPPPLLTGVIKMENEALKGDQSLFLSSLLRDLTQKERPETDNFIQVCFTSACSYRDLTKKQRTVSPKVHRSSSVFSGSNCNDSKRRNCYPCLITNYETIQKLEERIPDEYFPDTLLVNDPSSATISGFSMPDRRPCSLIVRYKRVWPKLERDGKPATLFNNDLDCRSAFHWTPTKEERYAASASRRIATLNLSGAPRLGKGSHSVVLKAALHLPTPLTTQTGDPCVSVAAKLALINCADRELLENEGRIYDAFPEHLQESYCGYNLVDPMDHPVPVGACVPKFFGYYVPVQEGREATDDDFCCYDYDYSPPPRVKEVRSPILLLEECGTPIEPEQFSEDERSECFSLVLRLHHADFVQNSLYARNILRQPGPLTVRPSERSLKTPSFRIIDFGRGAFGPWYIERKLEVQGGRPGPPTVPTREEMTKLKEAETDRKLEAKKAMAIGWHDENMKYETRKAMGTMVVDYRL</sequence>
<accession>A0AA39JC09</accession>
<comment type="caution">
    <text evidence="2">The sequence shown here is derived from an EMBL/GenBank/DDBJ whole genome shotgun (WGS) entry which is preliminary data.</text>
</comment>
<evidence type="ECO:0000256" key="1">
    <source>
        <dbReference type="SAM" id="MobiDB-lite"/>
    </source>
</evidence>
<evidence type="ECO:0000313" key="2">
    <source>
        <dbReference type="EMBL" id="KAK0439215.1"/>
    </source>
</evidence>
<proteinExistence type="predicted"/>
<dbReference type="AlphaFoldDB" id="A0AA39JC09"/>
<reference evidence="2" key="1">
    <citation type="submission" date="2023-06" db="EMBL/GenBank/DDBJ databases">
        <authorList>
            <consortium name="Lawrence Berkeley National Laboratory"/>
            <person name="Ahrendt S."/>
            <person name="Sahu N."/>
            <person name="Indic B."/>
            <person name="Wong-Bajracharya J."/>
            <person name="Merenyi Z."/>
            <person name="Ke H.-M."/>
            <person name="Monk M."/>
            <person name="Kocsube S."/>
            <person name="Drula E."/>
            <person name="Lipzen A."/>
            <person name="Balint B."/>
            <person name="Henrissat B."/>
            <person name="Andreopoulos B."/>
            <person name="Martin F.M."/>
            <person name="Harder C.B."/>
            <person name="Rigling D."/>
            <person name="Ford K.L."/>
            <person name="Foster G.D."/>
            <person name="Pangilinan J."/>
            <person name="Papanicolaou A."/>
            <person name="Barry K."/>
            <person name="LaButti K."/>
            <person name="Viragh M."/>
            <person name="Koriabine M."/>
            <person name="Yan M."/>
            <person name="Riley R."/>
            <person name="Champramary S."/>
            <person name="Plett K.L."/>
            <person name="Tsai I.J."/>
            <person name="Slot J."/>
            <person name="Sipos G."/>
            <person name="Plett J."/>
            <person name="Nagy L.G."/>
            <person name="Grigoriev I.V."/>
        </authorList>
    </citation>
    <scope>NUCLEOTIDE SEQUENCE</scope>
    <source>
        <strain evidence="2">FPL87.14</strain>
    </source>
</reference>
<evidence type="ECO:0008006" key="4">
    <source>
        <dbReference type="Google" id="ProtNLM"/>
    </source>
</evidence>